<protein>
    <submittedName>
        <fullName evidence="1">Uncharacterized protein</fullName>
    </submittedName>
</protein>
<evidence type="ECO:0000313" key="2">
    <source>
        <dbReference type="Proteomes" id="UP001165074"/>
    </source>
</evidence>
<dbReference type="AlphaFoldDB" id="A0A9W6SGW1"/>
<organism evidence="1 2">
    <name type="scientific">Actinoallomurus iriomotensis</name>
    <dbReference type="NCBI Taxonomy" id="478107"/>
    <lineage>
        <taxon>Bacteria</taxon>
        <taxon>Bacillati</taxon>
        <taxon>Actinomycetota</taxon>
        <taxon>Actinomycetes</taxon>
        <taxon>Streptosporangiales</taxon>
        <taxon>Thermomonosporaceae</taxon>
        <taxon>Actinoallomurus</taxon>
    </lineage>
</organism>
<reference evidence="1" key="1">
    <citation type="submission" date="2023-03" db="EMBL/GenBank/DDBJ databases">
        <title>Actinoallomurus iriomotensis NBRC 103684.</title>
        <authorList>
            <person name="Ichikawa N."/>
            <person name="Sato H."/>
            <person name="Tonouchi N."/>
        </authorList>
    </citation>
    <scope>NUCLEOTIDE SEQUENCE</scope>
    <source>
        <strain evidence="1">NBRC 103684</strain>
    </source>
</reference>
<evidence type="ECO:0000313" key="1">
    <source>
        <dbReference type="EMBL" id="GLY92732.1"/>
    </source>
</evidence>
<dbReference type="Proteomes" id="UP001165074">
    <property type="component" value="Unassembled WGS sequence"/>
</dbReference>
<proteinExistence type="predicted"/>
<sequence>MHSWPYTSLSRAENPQRLLERLAGDSKLRGDLLELYDGRLPTLSELRHDTALLNEAASRPLTAGVELHRSLSRVSFMKHYDGSDPRSLVGTLQTTSAPMSASLGDPPLNPFRLHLLAPPEQRGLWIGRSSSHPNQREFLLPAGTGYHMKAAIPGPMYSWDLYGRLIPGV</sequence>
<gene>
    <name evidence="1" type="ORF">Airi02_106600</name>
</gene>
<dbReference type="EMBL" id="BSTK01000040">
    <property type="protein sequence ID" value="GLY92732.1"/>
    <property type="molecule type" value="Genomic_DNA"/>
</dbReference>
<dbReference type="Gene3D" id="3.90.176.10">
    <property type="entry name" value="Toxin ADP-ribosyltransferase, Chain A, domain 1"/>
    <property type="match status" value="1"/>
</dbReference>
<dbReference type="SUPFAM" id="SSF56399">
    <property type="entry name" value="ADP-ribosylation"/>
    <property type="match status" value="1"/>
</dbReference>
<accession>A0A9W6SGW1</accession>
<keyword evidence="2" id="KW-1185">Reference proteome</keyword>
<comment type="caution">
    <text evidence="1">The sequence shown here is derived from an EMBL/GenBank/DDBJ whole genome shotgun (WGS) entry which is preliminary data.</text>
</comment>
<name>A0A9W6SGW1_9ACTN</name>